<dbReference type="InterPro" id="IPR044839">
    <property type="entry name" value="NDR1-like"/>
</dbReference>
<evidence type="ECO:0000313" key="7">
    <source>
        <dbReference type="EMBL" id="EOA19660.1"/>
    </source>
</evidence>
<evidence type="ECO:0000256" key="4">
    <source>
        <dbReference type="ARBA" id="ARBA00023136"/>
    </source>
</evidence>
<dbReference type="AlphaFoldDB" id="R0H4M9"/>
<evidence type="ECO:0000256" key="2">
    <source>
        <dbReference type="ARBA" id="ARBA00022692"/>
    </source>
</evidence>
<dbReference type="STRING" id="81985.R0H4M9"/>
<dbReference type="GO" id="GO:0009506">
    <property type="term" value="C:plasmodesma"/>
    <property type="evidence" value="ECO:0007669"/>
    <property type="project" value="TreeGrafter"/>
</dbReference>
<dbReference type="GO" id="GO:0098542">
    <property type="term" value="P:defense response to other organism"/>
    <property type="evidence" value="ECO:0007669"/>
    <property type="project" value="InterPro"/>
</dbReference>
<keyword evidence="3 5" id="KW-1133">Transmembrane helix</keyword>
<dbReference type="PANTHER" id="PTHR31415:SF176">
    <property type="entry name" value="LATE EMBRYOGENESIS ABUNDANT (LEA) HYDROXYPROLINE-RICH GLYCOPROTEIN FAMILY PROTEIN-RELATED"/>
    <property type="match status" value="1"/>
</dbReference>
<keyword evidence="8" id="KW-1185">Reference proteome</keyword>
<accession>R0H4M9</accession>
<evidence type="ECO:0000313" key="8">
    <source>
        <dbReference type="Proteomes" id="UP000029121"/>
    </source>
</evidence>
<organism evidence="7 8">
    <name type="scientific">Capsella rubella</name>
    <dbReference type="NCBI Taxonomy" id="81985"/>
    <lineage>
        <taxon>Eukaryota</taxon>
        <taxon>Viridiplantae</taxon>
        <taxon>Streptophyta</taxon>
        <taxon>Embryophyta</taxon>
        <taxon>Tracheophyta</taxon>
        <taxon>Spermatophyta</taxon>
        <taxon>Magnoliopsida</taxon>
        <taxon>eudicotyledons</taxon>
        <taxon>Gunneridae</taxon>
        <taxon>Pentapetalae</taxon>
        <taxon>rosids</taxon>
        <taxon>malvids</taxon>
        <taxon>Brassicales</taxon>
        <taxon>Brassicaceae</taxon>
        <taxon>Camelineae</taxon>
        <taxon>Capsella</taxon>
    </lineage>
</organism>
<evidence type="ECO:0000256" key="1">
    <source>
        <dbReference type="ARBA" id="ARBA00004167"/>
    </source>
</evidence>
<dbReference type="PANTHER" id="PTHR31415">
    <property type="entry name" value="OS05G0367900 PROTEIN"/>
    <property type="match status" value="1"/>
</dbReference>
<keyword evidence="2 5" id="KW-0812">Transmembrane</keyword>
<dbReference type="GO" id="GO:0005886">
    <property type="term" value="C:plasma membrane"/>
    <property type="evidence" value="ECO:0007669"/>
    <property type="project" value="TreeGrafter"/>
</dbReference>
<feature type="transmembrane region" description="Helical" evidence="5">
    <location>
        <begin position="22"/>
        <end position="43"/>
    </location>
</feature>
<sequence length="211" mass="24203">MTLKECGSHHSHSRYRKILYRVIWPLLITLFVVLLSIFLIWVIHRPSKPQFTLQDATVYNFNVSGNPPNRLSSAFQVTVSSRNPNGNIGIYYDSLDVYASYHSQQITVPTSIPTTYQRHKEVTVWSPFVGGDSVPVAHYNAKYLDQDHKAGSIRLDLHLDGKIRWKTFITREYHLHVRCLAIINFRNENSGVIVRNNAVKYSLTMPCSVSV</sequence>
<gene>
    <name evidence="7" type="ORF">CARUB_v10003261mg</name>
</gene>
<dbReference type="eggNOG" id="ENOG502QSD7">
    <property type="taxonomic scope" value="Eukaryota"/>
</dbReference>
<keyword evidence="4 5" id="KW-0472">Membrane</keyword>
<dbReference type="InterPro" id="IPR004864">
    <property type="entry name" value="LEA_2"/>
</dbReference>
<dbReference type="Pfam" id="PF03168">
    <property type="entry name" value="LEA_2"/>
    <property type="match status" value="1"/>
</dbReference>
<comment type="subcellular location">
    <subcellularLocation>
        <location evidence="1">Membrane</location>
        <topology evidence="1">Single-pass membrane protein</topology>
    </subcellularLocation>
</comment>
<protein>
    <recommendedName>
        <fullName evidence="6">Late embryogenesis abundant protein LEA-2 subgroup domain-containing protein</fullName>
    </recommendedName>
</protein>
<proteinExistence type="predicted"/>
<evidence type="ECO:0000256" key="3">
    <source>
        <dbReference type="ARBA" id="ARBA00022989"/>
    </source>
</evidence>
<evidence type="ECO:0000259" key="6">
    <source>
        <dbReference type="Pfam" id="PF03168"/>
    </source>
</evidence>
<reference evidence="8" key="1">
    <citation type="journal article" date="2013" name="Nat. Genet.">
        <title>The Capsella rubella genome and the genomic consequences of rapid mating system evolution.</title>
        <authorList>
            <person name="Slotte T."/>
            <person name="Hazzouri K.M."/>
            <person name="Agren J.A."/>
            <person name="Koenig D."/>
            <person name="Maumus F."/>
            <person name="Guo Y.L."/>
            <person name="Steige K."/>
            <person name="Platts A.E."/>
            <person name="Escobar J.S."/>
            <person name="Newman L.K."/>
            <person name="Wang W."/>
            <person name="Mandakova T."/>
            <person name="Vello E."/>
            <person name="Smith L.M."/>
            <person name="Henz S.R."/>
            <person name="Steffen J."/>
            <person name="Takuno S."/>
            <person name="Brandvain Y."/>
            <person name="Coop G."/>
            <person name="Andolfatto P."/>
            <person name="Hu T.T."/>
            <person name="Blanchette M."/>
            <person name="Clark R.M."/>
            <person name="Quesneville H."/>
            <person name="Nordborg M."/>
            <person name="Gaut B.S."/>
            <person name="Lysak M.A."/>
            <person name="Jenkins J."/>
            <person name="Grimwood J."/>
            <person name="Chapman J."/>
            <person name="Prochnik S."/>
            <person name="Shu S."/>
            <person name="Rokhsar D."/>
            <person name="Schmutz J."/>
            <person name="Weigel D."/>
            <person name="Wright S.I."/>
        </authorList>
    </citation>
    <scope>NUCLEOTIDE SEQUENCE [LARGE SCALE GENOMIC DNA]</scope>
    <source>
        <strain evidence="8">cv. Monte Gargano</strain>
    </source>
</reference>
<feature type="domain" description="Late embryogenesis abundant protein LEA-2 subgroup" evidence="6">
    <location>
        <begin position="78"/>
        <end position="179"/>
    </location>
</feature>
<dbReference type="KEGG" id="crb:17881951"/>
<dbReference type="Proteomes" id="UP000029121">
    <property type="component" value="Unassembled WGS sequence"/>
</dbReference>
<evidence type="ECO:0000256" key="5">
    <source>
        <dbReference type="SAM" id="Phobius"/>
    </source>
</evidence>
<name>R0H4M9_9BRAS</name>
<dbReference type="OrthoDB" id="1426517at2759"/>
<dbReference type="EMBL" id="KB870810">
    <property type="protein sequence ID" value="EOA19660.1"/>
    <property type="molecule type" value="Genomic_DNA"/>
</dbReference>